<organism evidence="1 2">
    <name type="scientific">Natronorubrum thiooxidans</name>
    <dbReference type="NCBI Taxonomy" id="308853"/>
    <lineage>
        <taxon>Archaea</taxon>
        <taxon>Methanobacteriati</taxon>
        <taxon>Methanobacteriota</taxon>
        <taxon>Stenosarchaea group</taxon>
        <taxon>Halobacteria</taxon>
        <taxon>Halobacteriales</taxon>
        <taxon>Natrialbaceae</taxon>
        <taxon>Natronorubrum</taxon>
    </lineage>
</organism>
<name>A0A1N7HAI8_9EURY</name>
<sequence length="60" mass="6874">MAQEARDHGKFDVAIEELKGALHHFQRAKLFTDDASSIESRCREVLQLIDEIETAEQMQS</sequence>
<accession>A0A1N7HAI8</accession>
<dbReference type="EMBL" id="FTNR01000043">
    <property type="protein sequence ID" value="SIS21899.1"/>
    <property type="molecule type" value="Genomic_DNA"/>
</dbReference>
<dbReference type="Proteomes" id="UP000185936">
    <property type="component" value="Unassembled WGS sequence"/>
</dbReference>
<reference evidence="2" key="1">
    <citation type="submission" date="2017-01" db="EMBL/GenBank/DDBJ databases">
        <authorList>
            <person name="Varghese N."/>
            <person name="Submissions S."/>
        </authorList>
    </citation>
    <scope>NUCLEOTIDE SEQUENCE [LARGE SCALE GENOMIC DNA]</scope>
    <source>
        <strain evidence="2">type strain: HArc-</strain>
    </source>
</reference>
<evidence type="ECO:0008006" key="3">
    <source>
        <dbReference type="Google" id="ProtNLM"/>
    </source>
</evidence>
<proteinExistence type="predicted"/>
<protein>
    <recommendedName>
        <fullName evidence="3">Tetratricopeptide repeat-containing protein</fullName>
    </recommendedName>
</protein>
<evidence type="ECO:0000313" key="2">
    <source>
        <dbReference type="Proteomes" id="UP000185936"/>
    </source>
</evidence>
<gene>
    <name evidence="1" type="ORF">SAMN05421752_1431</name>
</gene>
<keyword evidence="2" id="KW-1185">Reference proteome</keyword>
<evidence type="ECO:0000313" key="1">
    <source>
        <dbReference type="EMBL" id="SIS21899.1"/>
    </source>
</evidence>
<dbReference type="AlphaFoldDB" id="A0A1N7HAI8"/>